<dbReference type="Proteomes" id="UP000294844">
    <property type="component" value="Unassembled WGS sequence"/>
</dbReference>
<evidence type="ECO:0000313" key="4">
    <source>
        <dbReference type="Proteomes" id="UP000295685"/>
    </source>
</evidence>
<proteinExistence type="predicted"/>
<dbReference type="InterPro" id="IPR035169">
    <property type="entry name" value="DUF5318"/>
</dbReference>
<name>A0A4R8SIH9_9MYCO</name>
<comment type="caution">
    <text evidence="1">The sequence shown here is derived from an EMBL/GenBank/DDBJ whole genome shotgun (WGS) entry which is preliminary data.</text>
</comment>
<gene>
    <name evidence="2" type="ORF">CCUG60883_03214</name>
    <name evidence="1" type="ORF">CCUG60885_02957</name>
</gene>
<organism evidence="1 4">
    <name type="scientific">Mycobacteroides salmoniphilum</name>
    <dbReference type="NCBI Taxonomy" id="404941"/>
    <lineage>
        <taxon>Bacteria</taxon>
        <taxon>Bacillati</taxon>
        <taxon>Actinomycetota</taxon>
        <taxon>Actinomycetes</taxon>
        <taxon>Mycobacteriales</taxon>
        <taxon>Mycobacteriaceae</taxon>
        <taxon>Mycobacteroides</taxon>
    </lineage>
</organism>
<evidence type="ECO:0000313" key="1">
    <source>
        <dbReference type="EMBL" id="TDZ96813.1"/>
    </source>
</evidence>
<protein>
    <recommendedName>
        <fullName evidence="5">DUF5318 domain-containing protein</fullName>
    </recommendedName>
</protein>
<dbReference type="EMBL" id="PECM01000008">
    <property type="protein sequence ID" value="TEA05908.1"/>
    <property type="molecule type" value="Genomic_DNA"/>
</dbReference>
<sequence length="316" mass="33513">MSPIVIVQPVAPAPLARTSEFASSTTSMVCSQGSEVSFSMWAGPPFSLQVMVAVPAPITFRTADPTTLPVPFTPTGAEAVTAGPSIGTGRVVDVAVEVAACVDEVSAGFPHPDVITAITAKPASTGESRGNVTVPPLLDDGPIVTSGTQREFGFAKDMLSVWPGVCLRVIGRTLVTVRLQRQVVDYALKRRSLLAEVYSGRTGVTEVCDANPYLLRAAKFHGKSSAVVCPICRKEQLTLVSWVFGEHLGAVSGSARSAEELVMLATRFSEFAVHVVEVCRTCSWNHLVKSYVMGALPAPKGTTPRQRTTRARTASE</sequence>
<keyword evidence="3" id="KW-1185">Reference proteome</keyword>
<evidence type="ECO:0008006" key="5">
    <source>
        <dbReference type="Google" id="ProtNLM"/>
    </source>
</evidence>
<evidence type="ECO:0000313" key="3">
    <source>
        <dbReference type="Proteomes" id="UP000294844"/>
    </source>
</evidence>
<dbReference type="Pfam" id="PF17249">
    <property type="entry name" value="DUF5318"/>
    <property type="match status" value="1"/>
</dbReference>
<reference evidence="3 4" key="1">
    <citation type="journal article" date="2019" name="Sci. Rep.">
        <title>Extended insight into the Mycobacterium chelonae-abscessus complex through whole genome sequencing of Mycobacterium salmoniphilum outbreak and Mycobacterium salmoniphilum-like strains.</title>
        <authorList>
            <person name="Behra P.R.K."/>
            <person name="Das S."/>
            <person name="Pettersson B.M.F."/>
            <person name="Shirreff L."/>
            <person name="DuCote T."/>
            <person name="Jacobsson K.G."/>
            <person name="Ennis D.G."/>
            <person name="Kirsebom L.A."/>
        </authorList>
    </citation>
    <scope>NUCLEOTIDE SEQUENCE [LARGE SCALE GENOMIC DNA]</scope>
    <source>
        <strain evidence="2 3">CCUG 60883</strain>
        <strain evidence="1 4">CCUG 60885</strain>
    </source>
</reference>
<evidence type="ECO:0000313" key="2">
    <source>
        <dbReference type="EMBL" id="TEA05908.1"/>
    </source>
</evidence>
<dbReference type="EMBL" id="PECK01000003">
    <property type="protein sequence ID" value="TDZ96813.1"/>
    <property type="molecule type" value="Genomic_DNA"/>
</dbReference>
<accession>A0A4R8SIH9</accession>
<dbReference type="AlphaFoldDB" id="A0A4R8SIH9"/>
<dbReference type="Proteomes" id="UP000295685">
    <property type="component" value="Unassembled WGS sequence"/>
</dbReference>